<sequence length="588" mass="62604">MRFSSTLITAAALLSSAEAAYKGFNYGAFFGNNQAKVYNDFRYEFEAAKALPGTNGQFTSARLYTMIQHGTTKDVITAIQAAIDTNTQLLLGIWTSAGQTIVDNEVSALKAAITKFGTKFTNLVVGISVGSEDLYRITPTAIANGETNPGVQPAQLVKYINQVRTAIKGTGLASKPIGHVDTWTAYVNASNSAVVSALDFLGVDAYPYWQTQLANSIGNANATFYDAYKQTVAAGKGKPVWVTETGWPVSGPKQNQAVASKANARIYWEDVACSLIKGNVNLFYYTLQDIQYTTPSPSFGIKPGGDLKAVNPNFDLSCPKVSYTVPFLVSTLLSPLLLLLMYNVFIASWILRAMLAAVSSEQPSLVLLSQNLQPVAPHNWIARANVTPRPMSSVFVWPTPRPSSVVNSPVINGPASTPGSTFPGFPQLDKPRGLTPPFVAPNLIVPIDSSDPNKVIGNSYTAQVSPTRSTLFVFGVPPSSPKTCNLVFALPPTFDPTYIAPMQINSPGGISISRLDKLATVRTSASSAASGTVVGAVAALQPGNKYTIASAPCEAGQQVSYKAESLNGLDLSFFQMTSPALGLFMETS</sequence>
<comment type="similarity">
    <text evidence="3">Belongs to the glycosyl hydrolase 17 family.</text>
</comment>
<dbReference type="InterPro" id="IPR017853">
    <property type="entry name" value="GH"/>
</dbReference>
<keyword evidence="6" id="KW-0812">Transmembrane</keyword>
<evidence type="ECO:0000256" key="3">
    <source>
        <dbReference type="ARBA" id="ARBA00008773"/>
    </source>
</evidence>
<comment type="catalytic activity">
    <reaction evidence="1">
        <text>Hydrolysis of (1-&gt;3)-beta-D-glucosidic linkages in (1-&gt;3)-beta-D-glucans.</text>
        <dbReference type="EC" id="3.2.1.39"/>
    </reaction>
</comment>
<dbReference type="GO" id="GO:0071555">
    <property type="term" value="P:cell wall organization"/>
    <property type="evidence" value="ECO:0007669"/>
    <property type="project" value="TreeGrafter"/>
</dbReference>
<keyword evidence="5" id="KW-0378">Hydrolase</keyword>
<dbReference type="InterPro" id="IPR050732">
    <property type="entry name" value="Beta-glucan_modifiers"/>
</dbReference>
<protein>
    <recommendedName>
        <fullName evidence="4">glucan endo-1,3-beta-D-glucosidase</fullName>
        <ecNumber evidence="4">3.2.1.39</ecNumber>
    </recommendedName>
</protein>
<evidence type="ECO:0000256" key="4">
    <source>
        <dbReference type="ARBA" id="ARBA00012780"/>
    </source>
</evidence>
<accession>A0A9P6GAG2</accession>
<dbReference type="AlphaFoldDB" id="A0A9P6GAG2"/>
<keyword evidence="6" id="KW-0472">Membrane</keyword>
<evidence type="ECO:0000256" key="5">
    <source>
        <dbReference type="ARBA" id="ARBA00022801"/>
    </source>
</evidence>
<dbReference type="Pfam" id="PF09792">
    <property type="entry name" value="But2"/>
    <property type="match status" value="1"/>
</dbReference>
<feature type="transmembrane region" description="Helical" evidence="6">
    <location>
        <begin position="327"/>
        <end position="351"/>
    </location>
</feature>
<feature type="chain" id="PRO_5040199575" description="glucan endo-1,3-beta-D-glucosidase" evidence="7">
    <location>
        <begin position="20"/>
        <end position="588"/>
    </location>
</feature>
<keyword evidence="10" id="KW-1185">Reference proteome</keyword>
<proteinExistence type="inferred from homology"/>
<evidence type="ECO:0000256" key="7">
    <source>
        <dbReference type="SAM" id="SignalP"/>
    </source>
</evidence>
<gene>
    <name evidence="9" type="ORF">PMIN01_10066</name>
</gene>
<dbReference type="PANTHER" id="PTHR16631">
    <property type="entry name" value="GLUCAN 1,3-BETA-GLUCOSIDASE"/>
    <property type="match status" value="1"/>
</dbReference>
<dbReference type="Gene3D" id="3.20.20.80">
    <property type="entry name" value="Glycosidases"/>
    <property type="match status" value="1"/>
</dbReference>
<dbReference type="EC" id="3.2.1.39" evidence="4"/>
<dbReference type="SUPFAM" id="SSF51445">
    <property type="entry name" value="(Trans)glycosidases"/>
    <property type="match status" value="1"/>
</dbReference>
<dbReference type="GO" id="GO:0042973">
    <property type="term" value="F:glucan endo-1,3-beta-D-glucosidase activity"/>
    <property type="evidence" value="ECO:0007669"/>
    <property type="project" value="UniProtKB-EC"/>
</dbReference>
<comment type="subcellular location">
    <subcellularLocation>
        <location evidence="2">Cell envelope</location>
    </subcellularLocation>
</comment>
<evidence type="ECO:0000313" key="9">
    <source>
        <dbReference type="EMBL" id="KAF9732137.1"/>
    </source>
</evidence>
<dbReference type="EMBL" id="WJXW01000011">
    <property type="protein sequence ID" value="KAF9732137.1"/>
    <property type="molecule type" value="Genomic_DNA"/>
</dbReference>
<dbReference type="PANTHER" id="PTHR16631:SF13">
    <property type="entry name" value="GLUCAN ENDO-1,3-BETA-GLUCOSIDASE EGLC-RELATED"/>
    <property type="match status" value="1"/>
</dbReference>
<comment type="caution">
    <text evidence="9">The sequence shown here is derived from an EMBL/GenBank/DDBJ whole genome shotgun (WGS) entry which is preliminary data.</text>
</comment>
<keyword evidence="6" id="KW-1133">Transmembrane helix</keyword>
<feature type="domain" description="Ubiquitin 3 binding protein But2 C-terminal" evidence="8">
    <location>
        <begin position="440"/>
        <end position="579"/>
    </location>
</feature>
<dbReference type="GO" id="GO:0005576">
    <property type="term" value="C:extracellular region"/>
    <property type="evidence" value="ECO:0007669"/>
    <property type="project" value="TreeGrafter"/>
</dbReference>
<name>A0A9P6GAG2_9PLEO</name>
<feature type="signal peptide" evidence="7">
    <location>
        <begin position="1"/>
        <end position="19"/>
    </location>
</feature>
<dbReference type="GO" id="GO:0009986">
    <property type="term" value="C:cell surface"/>
    <property type="evidence" value="ECO:0007669"/>
    <property type="project" value="TreeGrafter"/>
</dbReference>
<dbReference type="GO" id="GO:0009277">
    <property type="term" value="C:fungal-type cell wall"/>
    <property type="evidence" value="ECO:0007669"/>
    <property type="project" value="TreeGrafter"/>
</dbReference>
<evidence type="ECO:0000313" key="10">
    <source>
        <dbReference type="Proteomes" id="UP000756921"/>
    </source>
</evidence>
<dbReference type="InterPro" id="IPR018620">
    <property type="entry name" value="Ubiquitin3-bd_protein_But2_C"/>
</dbReference>
<keyword evidence="7" id="KW-0732">Signal</keyword>
<organism evidence="9 10">
    <name type="scientific">Paraphaeosphaeria minitans</name>
    <dbReference type="NCBI Taxonomy" id="565426"/>
    <lineage>
        <taxon>Eukaryota</taxon>
        <taxon>Fungi</taxon>
        <taxon>Dikarya</taxon>
        <taxon>Ascomycota</taxon>
        <taxon>Pezizomycotina</taxon>
        <taxon>Dothideomycetes</taxon>
        <taxon>Pleosporomycetidae</taxon>
        <taxon>Pleosporales</taxon>
        <taxon>Massarineae</taxon>
        <taxon>Didymosphaeriaceae</taxon>
        <taxon>Paraphaeosphaeria</taxon>
    </lineage>
</organism>
<evidence type="ECO:0000256" key="6">
    <source>
        <dbReference type="SAM" id="Phobius"/>
    </source>
</evidence>
<dbReference type="OrthoDB" id="77201at2759"/>
<evidence type="ECO:0000256" key="2">
    <source>
        <dbReference type="ARBA" id="ARBA00004196"/>
    </source>
</evidence>
<evidence type="ECO:0000259" key="8">
    <source>
        <dbReference type="Pfam" id="PF09792"/>
    </source>
</evidence>
<dbReference type="Proteomes" id="UP000756921">
    <property type="component" value="Unassembled WGS sequence"/>
</dbReference>
<evidence type="ECO:0000256" key="1">
    <source>
        <dbReference type="ARBA" id="ARBA00000382"/>
    </source>
</evidence>
<reference evidence="9" key="1">
    <citation type="journal article" date="2020" name="Mol. Plant Microbe Interact.">
        <title>Genome Sequence of the Biocontrol Agent Coniothyrium minitans strain Conio (IMI 134523).</title>
        <authorList>
            <person name="Patel D."/>
            <person name="Shittu T.A."/>
            <person name="Baroncelli R."/>
            <person name="Muthumeenakshi S."/>
            <person name="Osborne T.H."/>
            <person name="Janganan T.K."/>
            <person name="Sreenivasaprasad S."/>
        </authorList>
    </citation>
    <scope>NUCLEOTIDE SEQUENCE</scope>
    <source>
        <strain evidence="9">Conio</strain>
    </source>
</reference>